<organism evidence="9 10">
    <name type="scientific">Streptomyces roseicoloratus</name>
    <dbReference type="NCBI Taxonomy" id="2508722"/>
    <lineage>
        <taxon>Bacteria</taxon>
        <taxon>Bacillati</taxon>
        <taxon>Actinomycetota</taxon>
        <taxon>Actinomycetes</taxon>
        <taxon>Kitasatosporales</taxon>
        <taxon>Streptomycetaceae</taxon>
        <taxon>Streptomyces</taxon>
    </lineage>
</organism>
<keyword evidence="4" id="KW-0720">Serine protease</keyword>
<evidence type="ECO:0000256" key="1">
    <source>
        <dbReference type="ARBA" id="ARBA00011073"/>
    </source>
</evidence>
<dbReference type="PANTHER" id="PTHR43806:SF11">
    <property type="entry name" value="CEREVISIN-RELATED"/>
    <property type="match status" value="1"/>
</dbReference>
<dbReference type="InterPro" id="IPR036852">
    <property type="entry name" value="Peptidase_S8/S53_dom_sf"/>
</dbReference>
<evidence type="ECO:0000256" key="4">
    <source>
        <dbReference type="ARBA" id="ARBA00022825"/>
    </source>
</evidence>
<evidence type="ECO:0000313" key="10">
    <source>
        <dbReference type="Proteomes" id="UP001250858"/>
    </source>
</evidence>
<evidence type="ECO:0000256" key="6">
    <source>
        <dbReference type="SAM" id="Phobius"/>
    </source>
</evidence>
<keyword evidence="2" id="KW-0645">Protease</keyword>
<dbReference type="Gene3D" id="3.40.50.200">
    <property type="entry name" value="Peptidase S8/S53 domain"/>
    <property type="match status" value="1"/>
</dbReference>
<keyword evidence="6" id="KW-1133">Transmembrane helix</keyword>
<feature type="domain" description="Peptidase S8/S53" evidence="8">
    <location>
        <begin position="76"/>
        <end position="307"/>
    </location>
</feature>
<dbReference type="RefSeq" id="WP_309547688.1">
    <property type="nucleotide sequence ID" value="NZ_CP133762.1"/>
</dbReference>
<evidence type="ECO:0000256" key="7">
    <source>
        <dbReference type="SAM" id="SignalP"/>
    </source>
</evidence>
<evidence type="ECO:0000313" key="9">
    <source>
        <dbReference type="EMBL" id="WMX43809.1"/>
    </source>
</evidence>
<keyword evidence="7" id="KW-0732">Signal</keyword>
<gene>
    <name evidence="9" type="ORF">RGF97_01530</name>
</gene>
<feature type="signal peptide" evidence="7">
    <location>
        <begin position="1"/>
        <end position="24"/>
    </location>
</feature>
<dbReference type="InterPro" id="IPR050131">
    <property type="entry name" value="Peptidase_S8_subtilisin-like"/>
</dbReference>
<proteinExistence type="inferred from homology"/>
<evidence type="ECO:0000256" key="2">
    <source>
        <dbReference type="ARBA" id="ARBA00022670"/>
    </source>
</evidence>
<accession>A0ABY9RNN3</accession>
<keyword evidence="10" id="KW-1185">Reference proteome</keyword>
<dbReference type="SUPFAM" id="SSF52743">
    <property type="entry name" value="Subtilisin-like"/>
    <property type="match status" value="1"/>
</dbReference>
<evidence type="ECO:0000256" key="5">
    <source>
        <dbReference type="PROSITE-ProRule" id="PRU01240"/>
    </source>
</evidence>
<sequence length="396" mass="38661">MRRRTPLFVCALAVAAATVVPAQAAGAADPPVALPGMPERLAPDQKCTSFAGRPLADAPWTRRALGLDQVWQLSQGQGVTVAVVATGVSETVSVLKGRVRALGDARGDCVGRGSFLAGIAAGATAPGQGFSGVAPQARILAVRGTGTRGEADPGRMADGVRAAAQGGADVIVAGAPLDGADPRVRSAMAAAARADALVVVPAAADGAAADGGGAAPPAPAPPPQALAVVATGPDGALADRAPGFTRADLSAPGVALVGPGPHGDGKWTGSGASLAASVTAGTAALVRAYHPELDARQVRERLLRTAYPGDLPALDPYGAVAGSAPEAGPAPAVETRAVRLRGADATGAAARTAALLVAVGSAGAVLAVAFLAAVVPRGRRRGWRAGRFGDQAAGGS</sequence>
<reference evidence="9 10" key="1">
    <citation type="submission" date="2023-09" db="EMBL/GenBank/DDBJ databases">
        <title>Complete genome of Streptomyces roseicoloratus T14.</title>
        <authorList>
            <person name="Bashizi T."/>
            <person name="Kim M.-J."/>
            <person name="Lee G."/>
            <person name="Tagele S.B."/>
            <person name="Shin J.-H."/>
        </authorList>
    </citation>
    <scope>NUCLEOTIDE SEQUENCE [LARGE SCALE GENOMIC DNA]</scope>
    <source>
        <strain evidence="9 10">T14</strain>
    </source>
</reference>
<name>A0ABY9RNN3_9ACTN</name>
<comment type="caution">
    <text evidence="5">Lacks conserved residue(s) required for the propagation of feature annotation.</text>
</comment>
<keyword evidence="6" id="KW-0472">Membrane</keyword>
<dbReference type="InterPro" id="IPR000209">
    <property type="entry name" value="Peptidase_S8/S53_dom"/>
</dbReference>
<evidence type="ECO:0000259" key="8">
    <source>
        <dbReference type="Pfam" id="PF00082"/>
    </source>
</evidence>
<dbReference type="PRINTS" id="PR00723">
    <property type="entry name" value="SUBTILISIN"/>
</dbReference>
<dbReference type="PROSITE" id="PS51892">
    <property type="entry name" value="SUBTILASE"/>
    <property type="match status" value="1"/>
</dbReference>
<dbReference type="Proteomes" id="UP001250858">
    <property type="component" value="Chromosome"/>
</dbReference>
<keyword evidence="3" id="KW-0378">Hydrolase</keyword>
<comment type="similarity">
    <text evidence="1 5">Belongs to the peptidase S8 family.</text>
</comment>
<feature type="transmembrane region" description="Helical" evidence="6">
    <location>
        <begin position="353"/>
        <end position="375"/>
    </location>
</feature>
<dbReference type="Pfam" id="PF00082">
    <property type="entry name" value="Peptidase_S8"/>
    <property type="match status" value="1"/>
</dbReference>
<feature type="chain" id="PRO_5046055707" evidence="7">
    <location>
        <begin position="25"/>
        <end position="396"/>
    </location>
</feature>
<dbReference type="InterPro" id="IPR015500">
    <property type="entry name" value="Peptidase_S8_subtilisin-rel"/>
</dbReference>
<protein>
    <submittedName>
        <fullName evidence="9">S8 family serine peptidase</fullName>
    </submittedName>
</protein>
<evidence type="ECO:0000256" key="3">
    <source>
        <dbReference type="ARBA" id="ARBA00022801"/>
    </source>
</evidence>
<dbReference type="PANTHER" id="PTHR43806">
    <property type="entry name" value="PEPTIDASE S8"/>
    <property type="match status" value="1"/>
</dbReference>
<dbReference type="EMBL" id="CP133762">
    <property type="protein sequence ID" value="WMX43809.1"/>
    <property type="molecule type" value="Genomic_DNA"/>
</dbReference>
<keyword evidence="6" id="KW-0812">Transmembrane</keyword>